<gene>
    <name evidence="1" type="ORF">T11_15243</name>
</gene>
<evidence type="ECO:0000313" key="1">
    <source>
        <dbReference type="EMBL" id="KRZ15047.1"/>
    </source>
</evidence>
<evidence type="ECO:0000313" key="2">
    <source>
        <dbReference type="Proteomes" id="UP000055024"/>
    </source>
</evidence>
<keyword evidence="2" id="KW-1185">Reference proteome</keyword>
<dbReference type="EMBL" id="JYDP01000020">
    <property type="protein sequence ID" value="KRZ15047.1"/>
    <property type="molecule type" value="Genomic_DNA"/>
</dbReference>
<feature type="non-terminal residue" evidence="1">
    <location>
        <position position="1"/>
    </location>
</feature>
<dbReference type="Proteomes" id="UP000055024">
    <property type="component" value="Unassembled WGS sequence"/>
</dbReference>
<dbReference type="AlphaFoldDB" id="A0A0V1HXU5"/>
<proteinExistence type="predicted"/>
<dbReference type="OrthoDB" id="10313165at2759"/>
<organism evidence="1 2">
    <name type="scientific">Trichinella zimbabwensis</name>
    <dbReference type="NCBI Taxonomy" id="268475"/>
    <lineage>
        <taxon>Eukaryota</taxon>
        <taxon>Metazoa</taxon>
        <taxon>Ecdysozoa</taxon>
        <taxon>Nematoda</taxon>
        <taxon>Enoplea</taxon>
        <taxon>Dorylaimia</taxon>
        <taxon>Trichinellida</taxon>
        <taxon>Trichinellidae</taxon>
        <taxon>Trichinella</taxon>
    </lineage>
</organism>
<comment type="caution">
    <text evidence="1">The sequence shown here is derived from an EMBL/GenBank/DDBJ whole genome shotgun (WGS) entry which is preliminary data.</text>
</comment>
<feature type="non-terminal residue" evidence="1">
    <location>
        <position position="75"/>
    </location>
</feature>
<sequence>LTIHTLSSLIRIWRILICPFSEKLPSSIHHSTLDDFSIQPKQFHQIAFLFIKEETFKIETVNNIDQQLLTDWENL</sequence>
<name>A0A0V1HXU5_9BILA</name>
<accession>A0A0V1HXU5</accession>
<reference evidence="1 2" key="1">
    <citation type="submission" date="2015-01" db="EMBL/GenBank/DDBJ databases">
        <title>Evolution of Trichinella species and genotypes.</title>
        <authorList>
            <person name="Korhonen P.K."/>
            <person name="Edoardo P."/>
            <person name="Giuseppe L.R."/>
            <person name="Gasser R.B."/>
        </authorList>
    </citation>
    <scope>NUCLEOTIDE SEQUENCE [LARGE SCALE GENOMIC DNA]</scope>
    <source>
        <strain evidence="1">ISS1029</strain>
    </source>
</reference>
<protein>
    <submittedName>
        <fullName evidence="1">Uncharacterized protein</fullName>
    </submittedName>
</protein>